<evidence type="ECO:0000259" key="1">
    <source>
        <dbReference type="SMART" id="SM00923"/>
    </source>
</evidence>
<comment type="caution">
    <text evidence="2">The sequence shown here is derived from an EMBL/GenBank/DDBJ whole genome shotgun (WGS) entry which is preliminary data.</text>
</comment>
<dbReference type="SUPFAM" id="SSF160582">
    <property type="entry name" value="MbtH-like"/>
    <property type="match status" value="1"/>
</dbReference>
<protein>
    <submittedName>
        <fullName evidence="2">Mycobactin NRPS accessory protein MbtH</fullName>
    </submittedName>
</protein>
<gene>
    <name evidence="2" type="primary">mbtH</name>
    <name evidence="2" type="ORF">GCM10010492_54200</name>
</gene>
<dbReference type="Gene3D" id="3.90.820.10">
    <property type="entry name" value="Structural Genomics, Unknown Function 30-nov-00 1gh9 Mol_id"/>
    <property type="match status" value="1"/>
</dbReference>
<accession>A0ABP3E0U7</accession>
<organism evidence="2 3">
    <name type="scientific">Saccharothrix mutabilis subsp. mutabilis</name>
    <dbReference type="NCBI Taxonomy" id="66855"/>
    <lineage>
        <taxon>Bacteria</taxon>
        <taxon>Bacillati</taxon>
        <taxon>Actinomycetota</taxon>
        <taxon>Actinomycetes</taxon>
        <taxon>Pseudonocardiales</taxon>
        <taxon>Pseudonocardiaceae</taxon>
        <taxon>Saccharothrix</taxon>
    </lineage>
</organism>
<dbReference type="InterPro" id="IPR038020">
    <property type="entry name" value="MbtH-like_sf"/>
</dbReference>
<dbReference type="PANTHER" id="PTHR38444:SF1">
    <property type="entry name" value="ENTEROBACTIN BIOSYNTHESIS PROTEIN YBDZ"/>
    <property type="match status" value="1"/>
</dbReference>
<dbReference type="Pfam" id="PF03621">
    <property type="entry name" value="MbtH"/>
    <property type="match status" value="1"/>
</dbReference>
<proteinExistence type="predicted"/>
<dbReference type="InterPro" id="IPR005153">
    <property type="entry name" value="MbtH-like_dom"/>
</dbReference>
<dbReference type="PANTHER" id="PTHR38444">
    <property type="entry name" value="ENTEROBACTIN BIOSYNTHESIS PROTEIN YBDZ"/>
    <property type="match status" value="1"/>
</dbReference>
<evidence type="ECO:0000313" key="2">
    <source>
        <dbReference type="EMBL" id="GAA0247650.1"/>
    </source>
</evidence>
<evidence type="ECO:0000313" key="3">
    <source>
        <dbReference type="Proteomes" id="UP001500416"/>
    </source>
</evidence>
<keyword evidence="3" id="KW-1185">Reference proteome</keyword>
<feature type="domain" description="MbtH-like" evidence="1">
    <location>
        <begin position="4"/>
        <end position="54"/>
    </location>
</feature>
<dbReference type="InterPro" id="IPR037407">
    <property type="entry name" value="MLP_fam"/>
</dbReference>
<dbReference type="SMART" id="SM00923">
    <property type="entry name" value="MbtH"/>
    <property type="match status" value="1"/>
</dbReference>
<dbReference type="Proteomes" id="UP001500416">
    <property type="component" value="Unassembled WGS sequence"/>
</dbReference>
<sequence>MTTNPFDDESGRFCVLVNDEEQHSLWPAFLQVPAGWRVVFGEQSRAACLAYVEENWTDLRPKSLREAMAEGRA</sequence>
<dbReference type="EMBL" id="BAAABU010000015">
    <property type="protein sequence ID" value="GAA0247650.1"/>
    <property type="molecule type" value="Genomic_DNA"/>
</dbReference>
<dbReference type="RefSeq" id="WP_343936728.1">
    <property type="nucleotide sequence ID" value="NZ_BAAABU010000015.1"/>
</dbReference>
<reference evidence="3" key="1">
    <citation type="journal article" date="2019" name="Int. J. Syst. Evol. Microbiol.">
        <title>The Global Catalogue of Microorganisms (GCM) 10K type strain sequencing project: providing services to taxonomists for standard genome sequencing and annotation.</title>
        <authorList>
            <consortium name="The Broad Institute Genomics Platform"/>
            <consortium name="The Broad Institute Genome Sequencing Center for Infectious Disease"/>
            <person name="Wu L."/>
            <person name="Ma J."/>
        </authorList>
    </citation>
    <scope>NUCLEOTIDE SEQUENCE [LARGE SCALE GENOMIC DNA]</scope>
    <source>
        <strain evidence="3">JCM 3380</strain>
    </source>
</reference>
<name>A0ABP3E0U7_9PSEU</name>